<dbReference type="GO" id="GO:0006935">
    <property type="term" value="P:chemotaxis"/>
    <property type="evidence" value="ECO:0007669"/>
    <property type="project" value="InterPro"/>
</dbReference>
<dbReference type="Gene3D" id="2.40.50.180">
    <property type="entry name" value="CheA-289, Domain 4"/>
    <property type="match status" value="1"/>
</dbReference>
<name>A0A1M6DFN8_9FIRM</name>
<dbReference type="PANTHER" id="PTHR22617">
    <property type="entry name" value="CHEMOTAXIS SENSOR HISTIDINE KINASE-RELATED"/>
    <property type="match status" value="1"/>
</dbReference>
<evidence type="ECO:0000259" key="1">
    <source>
        <dbReference type="PROSITE" id="PS50851"/>
    </source>
</evidence>
<sequence length="160" mass="18174">MAVQQLVKFSVADQNFGISINQIYQIIKPQEVFKVPNTPPFIEGLINLRGRVLTVFNLRKRFNLPEKANDENTKVLIVNMDDMLLGFTVDNVTEIVRINDEDIEETPPTLKDFDHRFLSGVGKLGDKLILLLDLRKVLTPDEALQVQEIVEQHAAHVLGE</sequence>
<dbReference type="Gene3D" id="2.30.30.40">
    <property type="entry name" value="SH3 Domains"/>
    <property type="match status" value="1"/>
</dbReference>
<gene>
    <name evidence="2" type="ORF">SAMN05444373_100771</name>
</gene>
<dbReference type="OrthoDB" id="9794382at2"/>
<dbReference type="InterPro" id="IPR002545">
    <property type="entry name" value="CheW-lke_dom"/>
</dbReference>
<protein>
    <submittedName>
        <fullName evidence="2">Purine-binding chemotaxis protein CheW</fullName>
    </submittedName>
</protein>
<dbReference type="Proteomes" id="UP000324781">
    <property type="component" value="Unassembled WGS sequence"/>
</dbReference>
<dbReference type="GO" id="GO:0005829">
    <property type="term" value="C:cytosol"/>
    <property type="evidence" value="ECO:0007669"/>
    <property type="project" value="TreeGrafter"/>
</dbReference>
<reference evidence="2 3" key="1">
    <citation type="submission" date="2016-11" db="EMBL/GenBank/DDBJ databases">
        <authorList>
            <person name="Varghese N."/>
            <person name="Submissions S."/>
        </authorList>
    </citation>
    <scope>NUCLEOTIDE SEQUENCE [LARGE SCALE GENOMIC DNA]</scope>
    <source>
        <strain evidence="2 3">DSM 19027</strain>
    </source>
</reference>
<dbReference type="AlphaFoldDB" id="A0A1M6DFN8"/>
<evidence type="ECO:0000313" key="2">
    <source>
        <dbReference type="EMBL" id="SHI72000.1"/>
    </source>
</evidence>
<dbReference type="GO" id="GO:0007165">
    <property type="term" value="P:signal transduction"/>
    <property type="evidence" value="ECO:0007669"/>
    <property type="project" value="InterPro"/>
</dbReference>
<feature type="domain" description="CheW-like" evidence="1">
    <location>
        <begin position="3"/>
        <end position="143"/>
    </location>
</feature>
<proteinExistence type="predicted"/>
<evidence type="ECO:0000313" key="3">
    <source>
        <dbReference type="Proteomes" id="UP000324781"/>
    </source>
</evidence>
<dbReference type="EMBL" id="FQZP01000007">
    <property type="protein sequence ID" value="SHI72000.1"/>
    <property type="molecule type" value="Genomic_DNA"/>
</dbReference>
<organism evidence="2 3">
    <name type="scientific">Thermoclostridium caenicola</name>
    <dbReference type="NCBI Taxonomy" id="659425"/>
    <lineage>
        <taxon>Bacteria</taxon>
        <taxon>Bacillati</taxon>
        <taxon>Bacillota</taxon>
        <taxon>Clostridia</taxon>
        <taxon>Eubacteriales</taxon>
        <taxon>Oscillospiraceae</taxon>
        <taxon>Thermoclostridium</taxon>
    </lineage>
</organism>
<dbReference type="InterPro" id="IPR036061">
    <property type="entry name" value="CheW-like_dom_sf"/>
</dbReference>
<accession>A0A1M6DFN8</accession>
<dbReference type="SUPFAM" id="SSF50341">
    <property type="entry name" value="CheW-like"/>
    <property type="match status" value="1"/>
</dbReference>
<dbReference type="RefSeq" id="WP_149678027.1">
    <property type="nucleotide sequence ID" value="NZ_DAONMB010000022.1"/>
</dbReference>
<dbReference type="InterPro" id="IPR039315">
    <property type="entry name" value="CheW"/>
</dbReference>
<dbReference type="Pfam" id="PF01584">
    <property type="entry name" value="CheW"/>
    <property type="match status" value="1"/>
</dbReference>
<dbReference type="SMART" id="SM00260">
    <property type="entry name" value="CheW"/>
    <property type="match status" value="1"/>
</dbReference>
<keyword evidence="3" id="KW-1185">Reference proteome</keyword>
<dbReference type="PANTHER" id="PTHR22617:SF23">
    <property type="entry name" value="CHEMOTAXIS PROTEIN CHEW"/>
    <property type="match status" value="1"/>
</dbReference>
<dbReference type="PROSITE" id="PS50851">
    <property type="entry name" value="CHEW"/>
    <property type="match status" value="1"/>
</dbReference>
<dbReference type="CDD" id="cd00732">
    <property type="entry name" value="CheW"/>
    <property type="match status" value="1"/>
</dbReference>